<dbReference type="InterPro" id="IPR036388">
    <property type="entry name" value="WH-like_DNA-bd_sf"/>
</dbReference>
<proteinExistence type="inferred from homology"/>
<name>A0A6A5WH02_9PLEO</name>
<evidence type="ECO:0000256" key="5">
    <source>
        <dbReference type="ARBA" id="ARBA00023254"/>
    </source>
</evidence>
<evidence type="ECO:0000313" key="7">
    <source>
        <dbReference type="EMBL" id="KAF2001093.1"/>
    </source>
</evidence>
<dbReference type="GO" id="GO:0007129">
    <property type="term" value="P:homologous chromosome pairing at meiosis"/>
    <property type="evidence" value="ECO:0007669"/>
    <property type="project" value="TreeGrafter"/>
</dbReference>
<keyword evidence="3" id="KW-0233">DNA recombination</keyword>
<dbReference type="Pfam" id="PF07106">
    <property type="entry name" value="WHD_TBPIP"/>
    <property type="match status" value="1"/>
</dbReference>
<dbReference type="Proteomes" id="UP000799779">
    <property type="component" value="Unassembled WGS sequence"/>
</dbReference>
<evidence type="ECO:0000256" key="2">
    <source>
        <dbReference type="ARBA" id="ARBA00007922"/>
    </source>
</evidence>
<feature type="domain" description="Homologous-pairing protein 2 winged helix" evidence="6">
    <location>
        <begin position="15"/>
        <end position="74"/>
    </location>
</feature>
<gene>
    <name evidence="7" type="ORF">P154DRAFT_575472</name>
</gene>
<dbReference type="GO" id="GO:0003690">
    <property type="term" value="F:double-stranded DNA binding"/>
    <property type="evidence" value="ECO:0007669"/>
    <property type="project" value="TreeGrafter"/>
</dbReference>
<dbReference type="Gene3D" id="1.10.10.10">
    <property type="entry name" value="Winged helix-like DNA-binding domain superfamily/Winged helix DNA-binding domain"/>
    <property type="match status" value="1"/>
</dbReference>
<evidence type="ECO:0000256" key="1">
    <source>
        <dbReference type="ARBA" id="ARBA00004123"/>
    </source>
</evidence>
<dbReference type="EMBL" id="ML977585">
    <property type="protein sequence ID" value="KAF2001093.1"/>
    <property type="molecule type" value="Genomic_DNA"/>
</dbReference>
<dbReference type="GO" id="GO:0120231">
    <property type="term" value="C:DNA recombinase auxiliary factor complex"/>
    <property type="evidence" value="ECO:0007669"/>
    <property type="project" value="TreeGrafter"/>
</dbReference>
<reference evidence="7" key="1">
    <citation type="journal article" date="2020" name="Stud. Mycol.">
        <title>101 Dothideomycetes genomes: a test case for predicting lifestyles and emergence of pathogens.</title>
        <authorList>
            <person name="Haridas S."/>
            <person name="Albert R."/>
            <person name="Binder M."/>
            <person name="Bloem J."/>
            <person name="Labutti K."/>
            <person name="Salamov A."/>
            <person name="Andreopoulos B."/>
            <person name="Baker S."/>
            <person name="Barry K."/>
            <person name="Bills G."/>
            <person name="Bluhm B."/>
            <person name="Cannon C."/>
            <person name="Castanera R."/>
            <person name="Culley D."/>
            <person name="Daum C."/>
            <person name="Ezra D."/>
            <person name="Gonzalez J."/>
            <person name="Henrissat B."/>
            <person name="Kuo A."/>
            <person name="Liang C."/>
            <person name="Lipzen A."/>
            <person name="Lutzoni F."/>
            <person name="Magnuson J."/>
            <person name="Mondo S."/>
            <person name="Nolan M."/>
            <person name="Ohm R."/>
            <person name="Pangilinan J."/>
            <person name="Park H.-J."/>
            <person name="Ramirez L."/>
            <person name="Alfaro M."/>
            <person name="Sun H."/>
            <person name="Tritt A."/>
            <person name="Yoshinaga Y."/>
            <person name="Zwiers L.-H."/>
            <person name="Turgeon B."/>
            <person name="Goodwin S."/>
            <person name="Spatafora J."/>
            <person name="Crous P."/>
            <person name="Grigoriev I."/>
        </authorList>
    </citation>
    <scope>NUCLEOTIDE SEQUENCE</scope>
    <source>
        <strain evidence="7">CBS 123094</strain>
    </source>
</reference>
<dbReference type="AlphaFoldDB" id="A0A6A5WH02"/>
<dbReference type="PANTHER" id="PTHR15938">
    <property type="entry name" value="TBP-1 INTERACTING PROTEIN"/>
    <property type="match status" value="1"/>
</dbReference>
<dbReference type="GO" id="GO:0000709">
    <property type="term" value="P:meiotic joint molecule formation"/>
    <property type="evidence" value="ECO:0007669"/>
    <property type="project" value="TreeGrafter"/>
</dbReference>
<comment type="subcellular location">
    <subcellularLocation>
        <location evidence="1">Nucleus</location>
    </subcellularLocation>
</comment>
<evidence type="ECO:0000313" key="8">
    <source>
        <dbReference type="Proteomes" id="UP000799779"/>
    </source>
</evidence>
<dbReference type="OrthoDB" id="272266at2759"/>
<evidence type="ECO:0000259" key="6">
    <source>
        <dbReference type="Pfam" id="PF07106"/>
    </source>
</evidence>
<evidence type="ECO:0000256" key="3">
    <source>
        <dbReference type="ARBA" id="ARBA00023172"/>
    </source>
</evidence>
<keyword evidence="5" id="KW-0469">Meiosis</keyword>
<keyword evidence="4" id="KW-0539">Nucleus</keyword>
<accession>A0A6A5WH02</accession>
<dbReference type="GO" id="GO:0010774">
    <property type="term" value="P:meiotic strand invasion involved in reciprocal meiotic recombination"/>
    <property type="evidence" value="ECO:0007669"/>
    <property type="project" value="TreeGrafter"/>
</dbReference>
<keyword evidence="8" id="KW-1185">Reference proteome</keyword>
<dbReference type="GO" id="GO:0000794">
    <property type="term" value="C:condensed nuclear chromosome"/>
    <property type="evidence" value="ECO:0007669"/>
    <property type="project" value="TreeGrafter"/>
</dbReference>
<protein>
    <submittedName>
        <fullName evidence="7">Tat binding protein 1-interacting</fullName>
    </submittedName>
</protein>
<organism evidence="7 8">
    <name type="scientific">Amniculicola lignicola CBS 123094</name>
    <dbReference type="NCBI Taxonomy" id="1392246"/>
    <lineage>
        <taxon>Eukaryota</taxon>
        <taxon>Fungi</taxon>
        <taxon>Dikarya</taxon>
        <taxon>Ascomycota</taxon>
        <taxon>Pezizomycotina</taxon>
        <taxon>Dothideomycetes</taxon>
        <taxon>Pleosporomycetidae</taxon>
        <taxon>Pleosporales</taxon>
        <taxon>Amniculicolaceae</taxon>
        <taxon>Amniculicola</taxon>
    </lineage>
</organism>
<comment type="similarity">
    <text evidence="2">Belongs to the HOP2 family.</text>
</comment>
<dbReference type="InterPro" id="IPR010776">
    <property type="entry name" value="Hop2_WH_dom"/>
</dbReference>
<dbReference type="PANTHER" id="PTHR15938:SF0">
    <property type="entry name" value="HOMOLOGOUS-PAIRING PROTEIN 2 HOMOLOG"/>
    <property type="match status" value="1"/>
</dbReference>
<sequence>MAPRKEKSEKVSADEAATTILNYLRKQNRPYSATDISANLHNKVTKAAAVKILKDLHEKNEIEGRAAGKQLVYHAVQEPIDSLTPQSLSALDSTIQDLRTKTTFLNTTAKTLRSTLSTLNTSLPTSELLLSISSLEKEKCEIEDRLAALKAGKAKKVTKKEREGMEAEWKKWQAVSKRRERIGKDMWSLIEDVVQDGNVRAEIRESLGLDE</sequence>
<evidence type="ECO:0000256" key="4">
    <source>
        <dbReference type="ARBA" id="ARBA00023242"/>
    </source>
</evidence>
<dbReference type="GO" id="GO:0120230">
    <property type="term" value="F:recombinase activator activity"/>
    <property type="evidence" value="ECO:0007669"/>
    <property type="project" value="TreeGrafter"/>
</dbReference>